<feature type="region of interest" description="Disordered" evidence="1">
    <location>
        <begin position="1"/>
        <end position="25"/>
    </location>
</feature>
<gene>
    <name evidence="3" type="ORF">QTG54_011424</name>
</gene>
<feature type="transmembrane region" description="Helical" evidence="2">
    <location>
        <begin position="89"/>
        <end position="112"/>
    </location>
</feature>
<dbReference type="EMBL" id="JATAAI010000022">
    <property type="protein sequence ID" value="KAK1738130.1"/>
    <property type="molecule type" value="Genomic_DNA"/>
</dbReference>
<evidence type="ECO:0000313" key="3">
    <source>
        <dbReference type="EMBL" id="KAK1738130.1"/>
    </source>
</evidence>
<keyword evidence="2" id="KW-0472">Membrane</keyword>
<organism evidence="3 4">
    <name type="scientific">Skeletonema marinoi</name>
    <dbReference type="NCBI Taxonomy" id="267567"/>
    <lineage>
        <taxon>Eukaryota</taxon>
        <taxon>Sar</taxon>
        <taxon>Stramenopiles</taxon>
        <taxon>Ochrophyta</taxon>
        <taxon>Bacillariophyta</taxon>
        <taxon>Coscinodiscophyceae</taxon>
        <taxon>Thalassiosirophycidae</taxon>
        <taxon>Thalassiosirales</taxon>
        <taxon>Skeletonemataceae</taxon>
        <taxon>Skeletonema</taxon>
        <taxon>Skeletonema marinoi-dohrnii complex</taxon>
    </lineage>
</organism>
<evidence type="ECO:0000313" key="4">
    <source>
        <dbReference type="Proteomes" id="UP001224775"/>
    </source>
</evidence>
<accession>A0AAD8Y329</accession>
<evidence type="ECO:0000256" key="2">
    <source>
        <dbReference type="SAM" id="Phobius"/>
    </source>
</evidence>
<comment type="caution">
    <text evidence="3">The sequence shown here is derived from an EMBL/GenBank/DDBJ whole genome shotgun (WGS) entry which is preliminary data.</text>
</comment>
<feature type="region of interest" description="Disordered" evidence="1">
    <location>
        <begin position="296"/>
        <end position="315"/>
    </location>
</feature>
<dbReference type="AlphaFoldDB" id="A0AAD8Y329"/>
<proteinExistence type="predicted"/>
<keyword evidence="2" id="KW-1133">Transmembrane helix</keyword>
<evidence type="ECO:0000256" key="1">
    <source>
        <dbReference type="SAM" id="MobiDB-lite"/>
    </source>
</evidence>
<name>A0AAD8Y329_9STRA</name>
<keyword evidence="4" id="KW-1185">Reference proteome</keyword>
<feature type="transmembrane region" description="Helical" evidence="2">
    <location>
        <begin position="132"/>
        <end position="154"/>
    </location>
</feature>
<dbReference type="Proteomes" id="UP001224775">
    <property type="component" value="Unassembled WGS sequence"/>
</dbReference>
<feature type="transmembrane region" description="Helical" evidence="2">
    <location>
        <begin position="264"/>
        <end position="285"/>
    </location>
</feature>
<sequence>MSPKDKNSASTSSGGNRSPHHNLKNIPAEWSERVTPLERTLVPKFAARAYHLQGNSLCADWLQYMLNNHPVIGICCHHRLHPLKTRQRCIIFLGSFAFGVAITNICYLWFISTGRDAEQEVFSIDLNAQESAHYSVTAGLVMLVTVGSGIHTIFDRFVWSVSACRCCRAGGTFESNSINSPNRSRWQDFGTYLVVLLVALVIAAATFIVILRAKMDGEGQTEIPYIQDNNTTLTDIVDSVKDFELEDFKFMKAYCIEFAVSLFVYYPFFESVLFSGVLGCFRLPLLGGRPYEVRKEEKKNNGKSGTRRVSALEMA</sequence>
<protein>
    <submittedName>
        <fullName evidence="3">Uncharacterized protein</fullName>
    </submittedName>
</protein>
<reference evidence="3" key="1">
    <citation type="submission" date="2023-06" db="EMBL/GenBank/DDBJ databases">
        <title>Survivors Of The Sea: Transcriptome response of Skeletonema marinoi to long-term dormancy.</title>
        <authorList>
            <person name="Pinder M.I.M."/>
            <person name="Kourtchenko O."/>
            <person name="Robertson E.K."/>
            <person name="Larsson T."/>
            <person name="Maumus F."/>
            <person name="Osuna-Cruz C.M."/>
            <person name="Vancaester E."/>
            <person name="Stenow R."/>
            <person name="Vandepoele K."/>
            <person name="Ploug H."/>
            <person name="Bruchert V."/>
            <person name="Godhe A."/>
            <person name="Topel M."/>
        </authorList>
    </citation>
    <scope>NUCLEOTIDE SEQUENCE</scope>
    <source>
        <strain evidence="3">R05AC</strain>
    </source>
</reference>
<keyword evidence="2" id="KW-0812">Transmembrane</keyword>
<feature type="transmembrane region" description="Helical" evidence="2">
    <location>
        <begin position="189"/>
        <end position="211"/>
    </location>
</feature>